<gene>
    <name evidence="2" type="ORF">L0664_02580</name>
</gene>
<dbReference type="RefSeq" id="WP_235224064.1">
    <property type="nucleotide sequence ID" value="NZ_JAKGAQ010000001.1"/>
</dbReference>
<reference evidence="2 3" key="1">
    <citation type="submission" date="2022-01" db="EMBL/GenBank/DDBJ databases">
        <title>Octadecabacter sp. nov., isolated from a marine alga.</title>
        <authorList>
            <person name="Jin M.S."/>
            <person name="Kim H.M."/>
            <person name="Han D.M."/>
            <person name="Jung J.J."/>
            <person name="Jeon C.O."/>
        </authorList>
    </citation>
    <scope>NUCLEOTIDE SEQUENCE [LARGE SCALE GENOMIC DNA]</scope>
    <source>
        <strain evidence="2 3">G9-8</strain>
    </source>
</reference>
<dbReference type="InterPro" id="IPR019734">
    <property type="entry name" value="TPR_rpt"/>
</dbReference>
<dbReference type="InterPro" id="IPR011990">
    <property type="entry name" value="TPR-like_helical_dom_sf"/>
</dbReference>
<dbReference type="Pfam" id="PF13181">
    <property type="entry name" value="TPR_8"/>
    <property type="match status" value="1"/>
</dbReference>
<organism evidence="2 3">
    <name type="scientific">Octadecabacter dasysiphoniae</name>
    <dbReference type="NCBI Taxonomy" id="2909341"/>
    <lineage>
        <taxon>Bacteria</taxon>
        <taxon>Pseudomonadati</taxon>
        <taxon>Pseudomonadota</taxon>
        <taxon>Alphaproteobacteria</taxon>
        <taxon>Rhodobacterales</taxon>
        <taxon>Roseobacteraceae</taxon>
        <taxon>Octadecabacter</taxon>
    </lineage>
</organism>
<dbReference type="Gene3D" id="1.25.40.10">
    <property type="entry name" value="Tetratricopeptide repeat domain"/>
    <property type="match status" value="1"/>
</dbReference>
<evidence type="ECO:0000256" key="1">
    <source>
        <dbReference type="SAM" id="SignalP"/>
    </source>
</evidence>
<dbReference type="SUPFAM" id="SSF48452">
    <property type="entry name" value="TPR-like"/>
    <property type="match status" value="1"/>
</dbReference>
<evidence type="ECO:0000313" key="2">
    <source>
        <dbReference type="EMBL" id="MCF2869943.1"/>
    </source>
</evidence>
<protein>
    <recommendedName>
        <fullName evidence="4">Tetratricopeptide repeat protein</fullName>
    </recommendedName>
</protein>
<evidence type="ECO:0008006" key="4">
    <source>
        <dbReference type="Google" id="ProtNLM"/>
    </source>
</evidence>
<dbReference type="Proteomes" id="UP001200557">
    <property type="component" value="Unassembled WGS sequence"/>
</dbReference>
<feature type="chain" id="PRO_5045051122" description="Tetratricopeptide repeat protein" evidence="1">
    <location>
        <begin position="17"/>
        <end position="178"/>
    </location>
</feature>
<dbReference type="EMBL" id="JAKGAQ010000001">
    <property type="protein sequence ID" value="MCF2869943.1"/>
    <property type="molecule type" value="Genomic_DNA"/>
</dbReference>
<proteinExistence type="predicted"/>
<keyword evidence="1" id="KW-0732">Signal</keyword>
<name>A0ABS9CV94_9RHOB</name>
<comment type="caution">
    <text evidence="2">The sequence shown here is derived from an EMBL/GenBank/DDBJ whole genome shotgun (WGS) entry which is preliminary data.</text>
</comment>
<sequence length="178" mass="19072">MKYAALLAVIAAPAFADCPAGTDYSADIVQIVENMRAAPSEGAARGYSAAMWEIWLDAPDELAQAMLDEGLALNQMGDRAASRAKLSELVAYCPDYAEGYNQRAFAAFLQSDFEAALVDLDAAIALQPVHLGALTGKVLTLIRMGREDEAQTVLRTALAINPWLAERALLDEPVGEDI</sequence>
<feature type="signal peptide" evidence="1">
    <location>
        <begin position="1"/>
        <end position="16"/>
    </location>
</feature>
<accession>A0ABS9CV94</accession>
<evidence type="ECO:0000313" key="3">
    <source>
        <dbReference type="Proteomes" id="UP001200557"/>
    </source>
</evidence>
<dbReference type="SMART" id="SM00028">
    <property type="entry name" value="TPR"/>
    <property type="match status" value="2"/>
</dbReference>
<keyword evidence="3" id="KW-1185">Reference proteome</keyword>